<evidence type="ECO:0008006" key="3">
    <source>
        <dbReference type="Google" id="ProtNLM"/>
    </source>
</evidence>
<dbReference type="EMBL" id="WTVG01000089">
    <property type="protein sequence ID" value="NMG26745.1"/>
    <property type="molecule type" value="Genomic_DNA"/>
</dbReference>
<proteinExistence type="predicted"/>
<dbReference type="Proteomes" id="UP000615989">
    <property type="component" value="Unassembled WGS sequence"/>
</dbReference>
<protein>
    <recommendedName>
        <fullName evidence="3">Transposase</fullName>
    </recommendedName>
</protein>
<sequence>MSGPSFFGALSNFRGRLLADQQAVAIHDYRHQAIVSRKVTAARWLAQGAWRLADWNVTFLSDDLYCQQPFCEQVRARG</sequence>
<gene>
    <name evidence="1" type="ORF">GO606_18930</name>
</gene>
<evidence type="ECO:0000313" key="2">
    <source>
        <dbReference type="Proteomes" id="UP000615989"/>
    </source>
</evidence>
<keyword evidence="2" id="KW-1185">Reference proteome</keyword>
<comment type="caution">
    <text evidence="1">The sequence shown here is derived from an EMBL/GenBank/DDBJ whole genome shotgun (WGS) entry which is preliminary data.</text>
</comment>
<dbReference type="RefSeq" id="WP_169120152.1">
    <property type="nucleotide sequence ID" value="NZ_WTVG02000032.1"/>
</dbReference>
<organism evidence="1 2">
    <name type="scientific">Aromatoleum anaerobium</name>
    <dbReference type="NCBI Taxonomy" id="182180"/>
    <lineage>
        <taxon>Bacteria</taxon>
        <taxon>Pseudomonadati</taxon>
        <taxon>Pseudomonadota</taxon>
        <taxon>Betaproteobacteria</taxon>
        <taxon>Rhodocyclales</taxon>
        <taxon>Rhodocyclaceae</taxon>
        <taxon>Aromatoleum</taxon>
    </lineage>
</organism>
<name>A0ABX1PQ58_9RHOO</name>
<accession>A0ABX1PQ58</accession>
<evidence type="ECO:0000313" key="1">
    <source>
        <dbReference type="EMBL" id="NMG26745.1"/>
    </source>
</evidence>
<reference evidence="1" key="1">
    <citation type="submission" date="2019-12" db="EMBL/GenBank/DDBJ databases">
        <title>Comparative genomics gives insights into the taxonomy of the Azoarcus-Aromatoleum group and reveals separate origins of nif in the plant-associated Azoarcus and non-plant-associated Aromatoleum sub-groups.</title>
        <authorList>
            <person name="Lafos M."/>
            <person name="Maluk M."/>
            <person name="Batista M."/>
            <person name="Junghare M."/>
            <person name="Carmona M."/>
            <person name="Faoro H."/>
            <person name="Cruz L.M."/>
            <person name="Battistoni F."/>
            <person name="De Souza E."/>
            <person name="Pedrosa F."/>
            <person name="Chen W.-M."/>
            <person name="Poole P.S."/>
            <person name="Dixon R.A."/>
            <person name="James E.K."/>
        </authorList>
    </citation>
    <scope>NUCLEOTIDE SEQUENCE</scope>
    <source>
        <strain evidence="1">LuFRes1</strain>
    </source>
</reference>